<feature type="domain" description="DUF559" evidence="1">
    <location>
        <begin position="106"/>
        <end position="175"/>
    </location>
</feature>
<sequence>MLYCKFCGKDSFKQLKTHERQCKSNPNRTSATGHVGKNHYSYGAICSKDTRRKISEYSKTRTVSAEVRAKISVSRKKFLNENPHMVPYLLNHSSKISYPEQYFKDCFKDINLVTEHKISRYSLDFSNVDKKIYFEVDGEQHYVDKKIVASDIVRTEYLKELGWIGYRCRWSEFQKLNEDERKEYVHCIIKSIA</sequence>
<evidence type="ECO:0000313" key="5">
    <source>
        <dbReference type="EMBL" id="CAB4186984.1"/>
    </source>
</evidence>
<protein>
    <recommendedName>
        <fullName evidence="7">DUF559 domain-containing protein</fullName>
    </recommendedName>
</protein>
<dbReference type="Gene3D" id="3.40.960.10">
    <property type="entry name" value="VSR Endonuclease"/>
    <property type="match status" value="1"/>
</dbReference>
<dbReference type="Pfam" id="PF04480">
    <property type="entry name" value="DUF559"/>
    <property type="match status" value="1"/>
</dbReference>
<evidence type="ECO:0008006" key="7">
    <source>
        <dbReference type="Google" id="ProtNLM"/>
    </source>
</evidence>
<evidence type="ECO:0000313" key="6">
    <source>
        <dbReference type="EMBL" id="CAB4221268.1"/>
    </source>
</evidence>
<evidence type="ECO:0000313" key="3">
    <source>
        <dbReference type="EMBL" id="CAB4163974.1"/>
    </source>
</evidence>
<dbReference type="InterPro" id="IPR007569">
    <property type="entry name" value="DUF559"/>
</dbReference>
<dbReference type="InterPro" id="IPR003611">
    <property type="entry name" value="NUMOD3"/>
</dbReference>
<evidence type="ECO:0000259" key="2">
    <source>
        <dbReference type="Pfam" id="PF07460"/>
    </source>
</evidence>
<gene>
    <name evidence="5" type="ORF">UFOVP1146_330</name>
    <name evidence="6" type="ORF">UFOVP1638_235</name>
    <name evidence="3" type="ORF">UFOVP812_243</name>
    <name evidence="4" type="ORF">UFOVP818_322</name>
</gene>
<dbReference type="EMBL" id="LR796776">
    <property type="protein sequence ID" value="CAB4165786.1"/>
    <property type="molecule type" value="Genomic_DNA"/>
</dbReference>
<evidence type="ECO:0000259" key="1">
    <source>
        <dbReference type="Pfam" id="PF04480"/>
    </source>
</evidence>
<dbReference type="EMBL" id="LR796758">
    <property type="protein sequence ID" value="CAB4163974.1"/>
    <property type="molecule type" value="Genomic_DNA"/>
</dbReference>
<dbReference type="GO" id="GO:0003677">
    <property type="term" value="F:DNA binding"/>
    <property type="evidence" value="ECO:0007669"/>
    <property type="project" value="InterPro"/>
</dbReference>
<evidence type="ECO:0000313" key="4">
    <source>
        <dbReference type="EMBL" id="CAB4165786.1"/>
    </source>
</evidence>
<dbReference type="EMBL" id="LR797099">
    <property type="protein sequence ID" value="CAB4186984.1"/>
    <property type="molecule type" value="Genomic_DNA"/>
</dbReference>
<proteinExistence type="predicted"/>
<reference evidence="4" key="1">
    <citation type="submission" date="2020-04" db="EMBL/GenBank/DDBJ databases">
        <authorList>
            <person name="Chiriac C."/>
            <person name="Salcher M."/>
            <person name="Ghai R."/>
            <person name="Kavagutti S V."/>
        </authorList>
    </citation>
    <scope>NUCLEOTIDE SEQUENCE</scope>
</reference>
<name>A0A6J5P6Z6_9CAUD</name>
<organism evidence="4">
    <name type="scientific">uncultured Caudovirales phage</name>
    <dbReference type="NCBI Taxonomy" id="2100421"/>
    <lineage>
        <taxon>Viruses</taxon>
        <taxon>Duplodnaviria</taxon>
        <taxon>Heunggongvirae</taxon>
        <taxon>Uroviricota</taxon>
        <taxon>Caudoviricetes</taxon>
        <taxon>Peduoviridae</taxon>
        <taxon>Maltschvirus</taxon>
        <taxon>Maltschvirus maltsch</taxon>
    </lineage>
</organism>
<accession>A0A6J5P6Z6</accession>
<dbReference type="Pfam" id="PF07460">
    <property type="entry name" value="NUMOD3"/>
    <property type="match status" value="1"/>
</dbReference>
<dbReference type="EMBL" id="LR797502">
    <property type="protein sequence ID" value="CAB4221268.1"/>
    <property type="molecule type" value="Genomic_DNA"/>
</dbReference>
<feature type="domain" description="Nuclease associated modular" evidence="2">
    <location>
        <begin position="36"/>
        <end position="55"/>
    </location>
</feature>